<evidence type="ECO:0000256" key="12">
    <source>
        <dbReference type="ARBA" id="ARBA00034808"/>
    </source>
</evidence>
<dbReference type="Gene3D" id="3.90.320.10">
    <property type="match status" value="1"/>
</dbReference>
<keyword evidence="7 15" id="KW-0067">ATP-binding</keyword>
<keyword evidence="8" id="KW-0238">DNA-binding</keyword>
<dbReference type="SUPFAM" id="SSF52540">
    <property type="entry name" value="P-loop containing nucleoside triphosphate hydrolases"/>
    <property type="match status" value="1"/>
</dbReference>
<dbReference type="GO" id="GO:0033202">
    <property type="term" value="C:DNA helicase complex"/>
    <property type="evidence" value="ECO:0007669"/>
    <property type="project" value="TreeGrafter"/>
</dbReference>
<evidence type="ECO:0000256" key="11">
    <source>
        <dbReference type="ARBA" id="ARBA00034617"/>
    </source>
</evidence>
<dbReference type="SUPFAM" id="SSF52980">
    <property type="entry name" value="Restriction endonuclease-like"/>
    <property type="match status" value="1"/>
</dbReference>
<feature type="domain" description="UvrD-like helicase C-terminal" evidence="17">
    <location>
        <begin position="497"/>
        <end position="758"/>
    </location>
</feature>
<dbReference type="InterPro" id="IPR027417">
    <property type="entry name" value="P-loop_NTPase"/>
</dbReference>
<dbReference type="EMBL" id="LN614827">
    <property type="protein sequence ID" value="CEG57345.1"/>
    <property type="molecule type" value="Genomic_DNA"/>
</dbReference>
<dbReference type="Gene3D" id="3.40.50.300">
    <property type="entry name" value="P-loop containing nucleotide triphosphate hydrolases"/>
    <property type="match status" value="3"/>
</dbReference>
<dbReference type="InterPro" id="IPR014017">
    <property type="entry name" value="DNA_helicase_UvrD-like_C"/>
</dbReference>
<evidence type="ECO:0000256" key="15">
    <source>
        <dbReference type="PROSITE-ProRule" id="PRU00560"/>
    </source>
</evidence>
<dbReference type="InterPro" id="IPR011335">
    <property type="entry name" value="Restrct_endonuc-II-like"/>
</dbReference>
<sequence length="1079" mass="124044">MSLIDGEQRSQATDPNLSFIVQAPAGSGKTEILTQRYLRLLGTVTAPEQIIALTFTRKAASEMRERIIIALRRAETNQPASNPHQQMTLDFARQALIRSQQFHWDLLQQPNRLKVITIDSLCQSINQAIPLLEQQIAYPQITDKPDSHYLNAARRCIQFATETPEYQKAIKTLLLHVDNKQDRLLSLFQALLAQRDQWLSPLFQARAQEKSTFEQALHFIEQHELTRFKQSLPQLLASELTRLTRELALIENDPTSPRYPLRDWYDFHQASQLIVAALSKTLLTGDNFRKSFDHHVGLKKGSCTDSEFNILKQASKELLAQLNDYPDFLNSLIQVSQLPQPEYDLQQWEVLQALFVLLPLLVGHLHVFFSEHNEVDFTAIAQQALTALGDADNPTDLALYLDNAIHHLLVDEFQDTSISQFELLTKLVQGWQNNDGRTLFIVGDPMQSIYRFRQAEVGLFFRAKEQGIGSVQLHSLQLSCNFRSADTIVNWVNSHFSRIFPQQVDIESGAVSFHPSVNVIKDQESSAVHALQFGDKEQEAQQLIQSIQYELNINPNQSLAILVRSRSQLRLIINLLRQHQIPYQGTDIDLLANLEHLRDVWSLTNALLFPGNRLSWLALLRSPYCGLSLQDILCIAQFNKNKSIYYALVQLDKIQGLSDEGRIRAQFFIHVMQNALSQRYQYHLSDWVIYTLKELHIDKIVNQNQLNDLEQLWTLLDRYEQEGRLPDMNEFIEEFNSLYSQQSTPSRLQIMTIHKSKGLEFDTVFLPGLGAQPNSGDNPMLRWLKIPTQNHGDLLLLSPIQGAHQDGCALYHYLGQLDEEKSNYEAQRLLYVAATRAKSRLYLMDGSTKSNKRSFRSLLKHQEFTVIESTKDVEGKASIPLPKLNKLPLEFYLKQPANDISSTNAIISKLITGIPRLTGIVAHKLLHWICDNHPQSSAQIPWSLARDEFKQSGFDEAMQHHALSILQAQITQLFQDKIGLWIIAKHDNERNEYELLVEFQNNLATRIIDRTFEDQGILWIIDFKTGKEDHTAMTQHQKQLNEYGFYLSSCTNLPIHCGLYYLTNNHWLSWKYQKQEHLV</sequence>
<dbReference type="Proteomes" id="UP000032430">
    <property type="component" value="Chromosome I"/>
</dbReference>
<dbReference type="GO" id="GO:0005524">
    <property type="term" value="F:ATP binding"/>
    <property type="evidence" value="ECO:0007669"/>
    <property type="project" value="UniProtKB-UniRule"/>
</dbReference>
<evidence type="ECO:0000256" key="10">
    <source>
        <dbReference type="ARBA" id="ARBA00023235"/>
    </source>
</evidence>
<dbReference type="HOGENOM" id="CLU_009270_0_0_6"/>
<evidence type="ECO:0000256" key="5">
    <source>
        <dbReference type="ARBA" id="ARBA00022806"/>
    </source>
</evidence>
<evidence type="ECO:0000256" key="7">
    <source>
        <dbReference type="ARBA" id="ARBA00022840"/>
    </source>
</evidence>
<dbReference type="PROSITE" id="PS51217">
    <property type="entry name" value="UVRD_HELICASE_CTER"/>
    <property type="match status" value="1"/>
</dbReference>
<dbReference type="InterPro" id="IPR000212">
    <property type="entry name" value="DNA_helicase_UvrD/REP"/>
</dbReference>
<gene>
    <name evidence="18" type="ORF">LFA_1954</name>
</gene>
<feature type="binding site" evidence="15">
    <location>
        <begin position="23"/>
        <end position="30"/>
    </location>
    <ligand>
        <name>ATP</name>
        <dbReference type="ChEBI" id="CHEBI:30616"/>
    </ligand>
</feature>
<comment type="catalytic activity">
    <reaction evidence="11">
        <text>Couples ATP hydrolysis with the unwinding of duplex DNA by translocating in the 3'-5' direction.</text>
        <dbReference type="EC" id="5.6.2.4"/>
    </reaction>
</comment>
<dbReference type="EC" id="5.6.2.4" evidence="12"/>
<dbReference type="STRING" id="1212491.LFA_1954"/>
<dbReference type="AlphaFoldDB" id="A0A098G766"/>
<name>A0A098G766_9GAMM</name>
<dbReference type="Pfam" id="PF13361">
    <property type="entry name" value="UvrD_C"/>
    <property type="match status" value="1"/>
</dbReference>
<evidence type="ECO:0000256" key="4">
    <source>
        <dbReference type="ARBA" id="ARBA00022801"/>
    </source>
</evidence>
<organism evidence="18 19">
    <name type="scientific">Legionella fallonii LLAP-10</name>
    <dbReference type="NCBI Taxonomy" id="1212491"/>
    <lineage>
        <taxon>Bacteria</taxon>
        <taxon>Pseudomonadati</taxon>
        <taxon>Pseudomonadota</taxon>
        <taxon>Gammaproteobacteria</taxon>
        <taxon>Legionellales</taxon>
        <taxon>Legionellaceae</taxon>
        <taxon>Legionella</taxon>
    </lineage>
</organism>
<evidence type="ECO:0000256" key="9">
    <source>
        <dbReference type="ARBA" id="ARBA00023204"/>
    </source>
</evidence>
<keyword evidence="10" id="KW-0413">Isomerase</keyword>
<keyword evidence="2 15" id="KW-0547">Nucleotide-binding</keyword>
<dbReference type="OrthoDB" id="9810135at2"/>
<dbReference type="GO" id="GO:0000725">
    <property type="term" value="P:recombinational repair"/>
    <property type="evidence" value="ECO:0007669"/>
    <property type="project" value="TreeGrafter"/>
</dbReference>
<dbReference type="GO" id="GO:0005829">
    <property type="term" value="C:cytosol"/>
    <property type="evidence" value="ECO:0007669"/>
    <property type="project" value="TreeGrafter"/>
</dbReference>
<keyword evidence="4 15" id="KW-0378">Hydrolase</keyword>
<evidence type="ECO:0000313" key="18">
    <source>
        <dbReference type="EMBL" id="CEG57345.1"/>
    </source>
</evidence>
<evidence type="ECO:0000313" key="19">
    <source>
        <dbReference type="Proteomes" id="UP000032430"/>
    </source>
</evidence>
<accession>A0A098G766</accession>
<evidence type="ECO:0000256" key="8">
    <source>
        <dbReference type="ARBA" id="ARBA00023125"/>
    </source>
</evidence>
<dbReference type="PROSITE" id="PS51198">
    <property type="entry name" value="UVRD_HELICASE_ATP_BIND"/>
    <property type="match status" value="1"/>
</dbReference>
<evidence type="ECO:0000256" key="13">
    <source>
        <dbReference type="ARBA" id="ARBA00034923"/>
    </source>
</evidence>
<reference evidence="19" key="1">
    <citation type="submission" date="2014-09" db="EMBL/GenBank/DDBJ databases">
        <authorList>
            <person name="Gomez-Valero L."/>
        </authorList>
    </citation>
    <scope>NUCLEOTIDE SEQUENCE [LARGE SCALE GENOMIC DNA]</scope>
    <source>
        <strain evidence="19">ATCC700992</strain>
    </source>
</reference>
<evidence type="ECO:0000259" key="17">
    <source>
        <dbReference type="PROSITE" id="PS51217"/>
    </source>
</evidence>
<dbReference type="InterPro" id="IPR011604">
    <property type="entry name" value="PDDEXK-like_dom_sf"/>
</dbReference>
<dbReference type="GO" id="GO:0043138">
    <property type="term" value="F:3'-5' DNA helicase activity"/>
    <property type="evidence" value="ECO:0007669"/>
    <property type="project" value="UniProtKB-EC"/>
</dbReference>
<dbReference type="Pfam" id="PF00580">
    <property type="entry name" value="UvrD-helicase"/>
    <property type="match status" value="1"/>
</dbReference>
<evidence type="ECO:0000256" key="1">
    <source>
        <dbReference type="ARBA" id="ARBA00022722"/>
    </source>
</evidence>
<evidence type="ECO:0000259" key="16">
    <source>
        <dbReference type="PROSITE" id="PS51198"/>
    </source>
</evidence>
<keyword evidence="1" id="KW-0540">Nuclease</keyword>
<proteinExistence type="predicted"/>
<keyword evidence="19" id="KW-1185">Reference proteome</keyword>
<keyword evidence="6" id="KW-0269">Exonuclease</keyword>
<keyword evidence="3" id="KW-0227">DNA damage</keyword>
<dbReference type="InterPro" id="IPR014016">
    <property type="entry name" value="UvrD-like_ATP-bd"/>
</dbReference>
<dbReference type="Gene3D" id="1.10.486.10">
    <property type="entry name" value="PCRA, domain 4"/>
    <property type="match status" value="1"/>
</dbReference>
<protein>
    <recommendedName>
        <fullName evidence="12">DNA 3'-5' helicase</fullName>
        <ecNumber evidence="12">5.6.2.4</ecNumber>
    </recommendedName>
    <alternativeName>
        <fullName evidence="13">DNA 3'-5' helicase II</fullName>
    </alternativeName>
</protein>
<evidence type="ECO:0000256" key="2">
    <source>
        <dbReference type="ARBA" id="ARBA00022741"/>
    </source>
</evidence>
<dbReference type="GO" id="GO:0004527">
    <property type="term" value="F:exonuclease activity"/>
    <property type="evidence" value="ECO:0007669"/>
    <property type="project" value="UniProtKB-KW"/>
</dbReference>
<comment type="catalytic activity">
    <reaction evidence="14">
        <text>ATP + H2O = ADP + phosphate + H(+)</text>
        <dbReference type="Rhea" id="RHEA:13065"/>
        <dbReference type="ChEBI" id="CHEBI:15377"/>
        <dbReference type="ChEBI" id="CHEBI:15378"/>
        <dbReference type="ChEBI" id="CHEBI:30616"/>
        <dbReference type="ChEBI" id="CHEBI:43474"/>
        <dbReference type="ChEBI" id="CHEBI:456216"/>
        <dbReference type="EC" id="5.6.2.4"/>
    </reaction>
</comment>
<dbReference type="GO" id="GO:0003677">
    <property type="term" value="F:DNA binding"/>
    <property type="evidence" value="ECO:0007669"/>
    <property type="project" value="UniProtKB-KW"/>
</dbReference>
<feature type="domain" description="UvrD-like helicase ATP-binding" evidence="16">
    <location>
        <begin position="2"/>
        <end position="485"/>
    </location>
</feature>
<dbReference type="PANTHER" id="PTHR11070:SF2">
    <property type="entry name" value="ATP-DEPENDENT DNA HELICASE SRS2"/>
    <property type="match status" value="1"/>
</dbReference>
<dbReference type="KEGG" id="lfa:LFA_1954"/>
<evidence type="ECO:0000256" key="6">
    <source>
        <dbReference type="ARBA" id="ARBA00022839"/>
    </source>
</evidence>
<evidence type="ECO:0000256" key="3">
    <source>
        <dbReference type="ARBA" id="ARBA00022763"/>
    </source>
</evidence>
<dbReference type="PANTHER" id="PTHR11070">
    <property type="entry name" value="UVRD / RECB / PCRA DNA HELICASE FAMILY MEMBER"/>
    <property type="match status" value="1"/>
</dbReference>
<keyword evidence="5 15" id="KW-0347">Helicase</keyword>
<keyword evidence="9" id="KW-0234">DNA repair</keyword>
<dbReference type="RefSeq" id="WP_045095862.1">
    <property type="nucleotide sequence ID" value="NZ_LN614827.1"/>
</dbReference>
<evidence type="ECO:0000256" key="14">
    <source>
        <dbReference type="ARBA" id="ARBA00048988"/>
    </source>
</evidence>